<dbReference type="InterPro" id="IPR025890">
    <property type="entry name" value="Abhydrolase_bac"/>
</dbReference>
<keyword evidence="1" id="KW-0378">Hydrolase</keyword>
<sequence length="349" mass="38742">MPRNLSIDQHWLNLARDHTPEHRFAGSTAVEWETWRAALLPKVRQTLGRLPEKPSLSPEILVEWQADGLIKQKLIFDVEPGLSATAYVFRPANATGPRPAILACHGHGPFGKESVMGNDTSPEHAETIKELNYDYGLQMAKAGFVTMAIDWRGFGDRDDRKKPHHHDIAHNRDLCNLHYLRASVLGMTMLGLNVHDGSCALDYLCQQPYVDADRIGVMGLSFGGTMATWIALCDERVAAADIICYSDRFADFVMRDVNACGSQLTPGLYALCDVPDLHGLIAPRPLLVEIGVHDECFRIESAMSCYEQVQKIYEAAGVADRLELDLFQGPHAWGANRSVAFFENALAND</sequence>
<dbReference type="PANTHER" id="PTHR22946:SF8">
    <property type="entry name" value="ACETYL XYLAN ESTERASE DOMAIN-CONTAINING PROTEIN"/>
    <property type="match status" value="1"/>
</dbReference>
<dbReference type="SUPFAM" id="SSF53474">
    <property type="entry name" value="alpha/beta-Hydrolases"/>
    <property type="match status" value="1"/>
</dbReference>
<gene>
    <name evidence="1" type="ORF">ACERK3_07040</name>
</gene>
<protein>
    <submittedName>
        <fullName evidence="1">Alpha/beta hydrolase family protein</fullName>
        <ecNumber evidence="1">3.4.-.-</ecNumber>
    </submittedName>
</protein>
<dbReference type="GO" id="GO:0016787">
    <property type="term" value="F:hydrolase activity"/>
    <property type="evidence" value="ECO:0007669"/>
    <property type="project" value="UniProtKB-KW"/>
</dbReference>
<dbReference type="Proteomes" id="UP001575105">
    <property type="component" value="Unassembled WGS sequence"/>
</dbReference>
<accession>A0ABV4U379</accession>
<dbReference type="Gene3D" id="3.40.50.1820">
    <property type="entry name" value="alpha/beta hydrolase"/>
    <property type="match status" value="1"/>
</dbReference>
<dbReference type="PANTHER" id="PTHR22946">
    <property type="entry name" value="DIENELACTONE HYDROLASE DOMAIN-CONTAINING PROTEIN-RELATED"/>
    <property type="match status" value="1"/>
</dbReference>
<dbReference type="Pfam" id="PF12715">
    <property type="entry name" value="Abhydrolase_7"/>
    <property type="match status" value="1"/>
</dbReference>
<dbReference type="EMBL" id="JBGUBD010000004">
    <property type="protein sequence ID" value="MFA9478050.1"/>
    <property type="molecule type" value="Genomic_DNA"/>
</dbReference>
<dbReference type="InterPro" id="IPR029058">
    <property type="entry name" value="AB_hydrolase_fold"/>
</dbReference>
<dbReference type="RefSeq" id="WP_425344978.1">
    <property type="nucleotide sequence ID" value="NZ_JBGUBD010000004.1"/>
</dbReference>
<organism evidence="1 2">
    <name type="scientific">Natronomicrosphaera hydrolytica</name>
    <dbReference type="NCBI Taxonomy" id="3242702"/>
    <lineage>
        <taxon>Bacteria</taxon>
        <taxon>Pseudomonadati</taxon>
        <taxon>Planctomycetota</taxon>
        <taxon>Phycisphaerae</taxon>
        <taxon>Phycisphaerales</taxon>
        <taxon>Phycisphaeraceae</taxon>
        <taxon>Natronomicrosphaera</taxon>
    </lineage>
</organism>
<keyword evidence="2" id="KW-1185">Reference proteome</keyword>
<dbReference type="InterPro" id="IPR050261">
    <property type="entry name" value="FrsA_esterase"/>
</dbReference>
<comment type="caution">
    <text evidence="1">The sequence shown here is derived from an EMBL/GenBank/DDBJ whole genome shotgun (WGS) entry which is preliminary data.</text>
</comment>
<evidence type="ECO:0000313" key="1">
    <source>
        <dbReference type="EMBL" id="MFA9478050.1"/>
    </source>
</evidence>
<proteinExistence type="predicted"/>
<name>A0ABV4U379_9BACT</name>
<reference evidence="1 2" key="1">
    <citation type="submission" date="2024-08" db="EMBL/GenBank/DDBJ databases">
        <title>Whole-genome sequencing of halo(alkali)philic microorganisms from hypersaline lakes.</title>
        <authorList>
            <person name="Sorokin D.Y."/>
            <person name="Merkel A.Y."/>
            <person name="Messina E."/>
            <person name="Yakimov M."/>
        </authorList>
    </citation>
    <scope>NUCLEOTIDE SEQUENCE [LARGE SCALE GENOMIC DNA]</scope>
    <source>
        <strain evidence="1 2">AB-hyl4</strain>
    </source>
</reference>
<dbReference type="EC" id="3.4.-.-" evidence="1"/>
<evidence type="ECO:0000313" key="2">
    <source>
        <dbReference type="Proteomes" id="UP001575105"/>
    </source>
</evidence>